<dbReference type="RefSeq" id="WP_006443200.1">
    <property type="nucleotide sequence ID" value="NZ_CP036524.1"/>
</dbReference>
<dbReference type="EMBL" id="ABYI02000022">
    <property type="protein sequence ID" value="EEG73849.1"/>
    <property type="molecule type" value="Genomic_DNA"/>
</dbReference>
<dbReference type="InterPro" id="IPR010982">
    <property type="entry name" value="Lambda_DNA-bd_dom_sf"/>
</dbReference>
<reference evidence="4" key="1">
    <citation type="submission" date="2009-02" db="EMBL/GenBank/DDBJ databases">
        <authorList>
            <person name="Fulton L."/>
            <person name="Clifton S."/>
            <person name="Fulton B."/>
            <person name="Xu J."/>
            <person name="Minx P."/>
            <person name="Pepin K.H."/>
            <person name="Johnson M."/>
            <person name="Bhonagiri V."/>
            <person name="Nash W.E."/>
            <person name="Mardis E.R."/>
            <person name="Wilson R.K."/>
        </authorList>
    </citation>
    <scope>NUCLEOTIDE SEQUENCE [LARGE SCALE GENOMIC DNA]</scope>
    <source>
        <strain evidence="4">DSM 15053</strain>
    </source>
</reference>
<evidence type="ECO:0000256" key="2">
    <source>
        <dbReference type="SAM" id="Phobius"/>
    </source>
</evidence>
<dbReference type="AlphaFoldDB" id="C0C135"/>
<dbReference type="SUPFAM" id="SSF47413">
    <property type="entry name" value="lambda repressor-like DNA-binding domains"/>
    <property type="match status" value="1"/>
</dbReference>
<dbReference type="PANTHER" id="PTHR46558:SF4">
    <property type="entry name" value="DNA-BIDING PHAGE PROTEIN"/>
    <property type="match status" value="1"/>
</dbReference>
<keyword evidence="2" id="KW-0472">Membrane</keyword>
<comment type="caution">
    <text evidence="4">The sequence shown here is derived from an EMBL/GenBank/DDBJ whole genome shotgun (WGS) entry which is preliminary data.</text>
</comment>
<sequence length="160" mass="18553">MKEIKTLGENLKSARQKKQFTQEYVSRQLNISRQAISKWETGKGYPDLDNLVLLSNLYDVSLDELMNNKNKLQKSFRISNSSPCSEELLFAHIEELQLAVILSISCLFPPIGLLAPIGVLIWMKKKKKYYKTIVIFSVFLYVAKLLQLLFHIKYSLSFFQ</sequence>
<protein>
    <submittedName>
        <fullName evidence="4">DNA-binding helix-turn-helix protein</fullName>
    </submittedName>
</protein>
<dbReference type="HOGENOM" id="CLU_066192_2_4_9"/>
<keyword evidence="1 4" id="KW-0238">DNA-binding</keyword>
<feature type="domain" description="HTH cro/C1-type" evidence="3">
    <location>
        <begin position="11"/>
        <end position="65"/>
    </location>
</feature>
<dbReference type="InterPro" id="IPR001387">
    <property type="entry name" value="Cro/C1-type_HTH"/>
</dbReference>
<dbReference type="GO" id="GO:0003677">
    <property type="term" value="F:DNA binding"/>
    <property type="evidence" value="ECO:0007669"/>
    <property type="project" value="UniProtKB-KW"/>
</dbReference>
<dbReference type="CDD" id="cd00093">
    <property type="entry name" value="HTH_XRE"/>
    <property type="match status" value="1"/>
</dbReference>
<gene>
    <name evidence="4" type="ORF">CLOHYLEM_05854</name>
</gene>
<dbReference type="Proteomes" id="UP000004893">
    <property type="component" value="Unassembled WGS sequence"/>
</dbReference>
<dbReference type="PROSITE" id="PS50943">
    <property type="entry name" value="HTH_CROC1"/>
    <property type="match status" value="1"/>
</dbReference>
<evidence type="ECO:0000313" key="5">
    <source>
        <dbReference type="Proteomes" id="UP000004893"/>
    </source>
</evidence>
<feature type="transmembrane region" description="Helical" evidence="2">
    <location>
        <begin position="133"/>
        <end position="152"/>
    </location>
</feature>
<feature type="transmembrane region" description="Helical" evidence="2">
    <location>
        <begin position="98"/>
        <end position="121"/>
    </location>
</feature>
<keyword evidence="2" id="KW-1133">Transmembrane helix</keyword>
<reference evidence="4" key="2">
    <citation type="submission" date="2013-06" db="EMBL/GenBank/DDBJ databases">
        <title>Draft genome sequence of Clostridium hylemonae (DSM 15053).</title>
        <authorList>
            <person name="Sudarsanam P."/>
            <person name="Ley R."/>
            <person name="Guruge J."/>
            <person name="Turnbaugh P.J."/>
            <person name="Mahowald M."/>
            <person name="Liep D."/>
            <person name="Gordon J."/>
        </authorList>
    </citation>
    <scope>NUCLEOTIDE SEQUENCE</scope>
    <source>
        <strain evidence="4">DSM 15053</strain>
    </source>
</reference>
<organism evidence="4 5">
    <name type="scientific">[Clostridium] hylemonae DSM 15053</name>
    <dbReference type="NCBI Taxonomy" id="553973"/>
    <lineage>
        <taxon>Bacteria</taxon>
        <taxon>Bacillati</taxon>
        <taxon>Bacillota</taxon>
        <taxon>Clostridia</taxon>
        <taxon>Lachnospirales</taxon>
        <taxon>Lachnospiraceae</taxon>
    </lineage>
</organism>
<dbReference type="STRING" id="553973.CLOHYLEM_05854"/>
<evidence type="ECO:0000259" key="3">
    <source>
        <dbReference type="PROSITE" id="PS50943"/>
    </source>
</evidence>
<accession>C0C135</accession>
<dbReference type="OrthoDB" id="9801008at2"/>
<dbReference type="eggNOG" id="COG1476">
    <property type="taxonomic scope" value="Bacteria"/>
</dbReference>
<evidence type="ECO:0000313" key="4">
    <source>
        <dbReference type="EMBL" id="EEG73849.1"/>
    </source>
</evidence>
<dbReference type="PANTHER" id="PTHR46558">
    <property type="entry name" value="TRACRIPTIONAL REGULATORY PROTEIN-RELATED-RELATED"/>
    <property type="match status" value="1"/>
</dbReference>
<dbReference type="Pfam" id="PF01381">
    <property type="entry name" value="HTH_3"/>
    <property type="match status" value="1"/>
</dbReference>
<proteinExistence type="predicted"/>
<name>C0C135_9FIRM</name>
<dbReference type="SMART" id="SM00530">
    <property type="entry name" value="HTH_XRE"/>
    <property type="match status" value="1"/>
</dbReference>
<keyword evidence="5" id="KW-1185">Reference proteome</keyword>
<dbReference type="Gene3D" id="1.10.260.40">
    <property type="entry name" value="lambda repressor-like DNA-binding domains"/>
    <property type="match status" value="1"/>
</dbReference>
<keyword evidence="2" id="KW-0812">Transmembrane</keyword>
<evidence type="ECO:0000256" key="1">
    <source>
        <dbReference type="ARBA" id="ARBA00023125"/>
    </source>
</evidence>